<dbReference type="Pfam" id="PF04264">
    <property type="entry name" value="YceI"/>
    <property type="match status" value="1"/>
</dbReference>
<feature type="chain" id="PRO_5044603226" evidence="1">
    <location>
        <begin position="22"/>
        <end position="190"/>
    </location>
</feature>
<dbReference type="GeneID" id="44003885"/>
<feature type="domain" description="Lipid/polyisoprenoid-binding YceI-like" evidence="2">
    <location>
        <begin position="23"/>
        <end position="188"/>
    </location>
</feature>
<dbReference type="SMART" id="SM00867">
    <property type="entry name" value="YceI"/>
    <property type="match status" value="1"/>
</dbReference>
<evidence type="ECO:0000313" key="5">
    <source>
        <dbReference type="Proteomes" id="UP000093205"/>
    </source>
</evidence>
<keyword evidence="1" id="KW-0732">Signal</keyword>
<name>A0A424Z2U0_9BACT</name>
<feature type="signal peptide" evidence="1">
    <location>
        <begin position="1"/>
        <end position="21"/>
    </location>
</feature>
<dbReference type="PANTHER" id="PTHR34406:SF1">
    <property type="entry name" value="PROTEIN YCEI"/>
    <property type="match status" value="1"/>
</dbReference>
<dbReference type="Gene3D" id="2.40.128.110">
    <property type="entry name" value="Lipid/polyisoprenoid-binding, YceI-like"/>
    <property type="match status" value="1"/>
</dbReference>
<dbReference type="Proteomes" id="UP000286095">
    <property type="component" value="Unassembled WGS sequence"/>
</dbReference>
<evidence type="ECO:0000313" key="3">
    <source>
        <dbReference type="EMBL" id="AXP08159.1"/>
    </source>
</evidence>
<dbReference type="EMBL" id="CP031611">
    <property type="protein sequence ID" value="AXP08159.1"/>
    <property type="molecule type" value="Genomic_DNA"/>
</dbReference>
<evidence type="ECO:0000313" key="6">
    <source>
        <dbReference type="Proteomes" id="UP000286095"/>
    </source>
</evidence>
<dbReference type="RefSeq" id="WP_066778045.1">
    <property type="nucleotide sequence ID" value="NZ_CBCSFE010000004.1"/>
</dbReference>
<dbReference type="EMBL" id="QURW01000001">
    <property type="protein sequence ID" value="RQD88626.1"/>
    <property type="molecule type" value="Genomic_DNA"/>
</dbReference>
<dbReference type="InterPro" id="IPR007372">
    <property type="entry name" value="Lipid/polyisoprenoid-bd_YceI"/>
</dbReference>
<organism evidence="4 6">
    <name type="scientific">Campylobacter hepaticus</name>
    <dbReference type="NCBI Taxonomy" id="1813019"/>
    <lineage>
        <taxon>Bacteria</taxon>
        <taxon>Pseudomonadati</taxon>
        <taxon>Campylobacterota</taxon>
        <taxon>Epsilonproteobacteria</taxon>
        <taxon>Campylobacterales</taxon>
        <taxon>Campylobacteraceae</taxon>
        <taxon>Campylobacter</taxon>
    </lineage>
</organism>
<reference evidence="5 6" key="1">
    <citation type="submission" date="2018-08" db="EMBL/GenBank/DDBJ databases">
        <title>Survival mechanisms of Campylobacter hepaticus identified by genomic analysis and comparative transcriptomic analysis of in vivo and in vitro derived bacteria.</title>
        <authorList>
            <person name="Van T.T.H."/>
            <person name="Moore R.J."/>
        </authorList>
    </citation>
    <scope>NUCLEOTIDE SEQUENCE [LARGE SCALE GENOMIC DNA]</scope>
    <source>
        <strain evidence="4 6">54L</strain>
        <strain evidence="3 5">HV10</strain>
    </source>
</reference>
<evidence type="ECO:0000259" key="2">
    <source>
        <dbReference type="SMART" id="SM00867"/>
    </source>
</evidence>
<dbReference type="OrthoDB" id="9811006at2"/>
<dbReference type="SUPFAM" id="SSF101874">
    <property type="entry name" value="YceI-like"/>
    <property type="match status" value="1"/>
</dbReference>
<dbReference type="AlphaFoldDB" id="A0A424Z2U0"/>
<protein>
    <submittedName>
        <fullName evidence="4">Polyisoprenoid-binding protein</fullName>
    </submittedName>
</protein>
<accession>A0A424Z2U0</accession>
<sequence>MRKILFNLFAMMCLLNVNTFAKEFVLDKAHTHVGFKIKHLQISNVKGNFQDYDAVIDFDPAKLEFKKLEALIRVNSINTENQARDNQLQQDDFFKTKQYPDMVFIMKHYEKIDNQKGKMSGKLTIAGVSKDIVLDTEIGGIIKDQDGKQKIGFSLNGKIKRSDFQFALGTSTIALSDEIELNIEVEANEK</sequence>
<dbReference type="InterPro" id="IPR036761">
    <property type="entry name" value="TTHA0802/YceI-like_sf"/>
</dbReference>
<gene>
    <name evidence="3" type="ORF">A2J15_000015</name>
    <name evidence="4" type="ORF">DZD40_00035</name>
</gene>
<dbReference type="PANTHER" id="PTHR34406">
    <property type="entry name" value="PROTEIN YCEI"/>
    <property type="match status" value="1"/>
</dbReference>
<evidence type="ECO:0000313" key="4">
    <source>
        <dbReference type="EMBL" id="RQD88626.1"/>
    </source>
</evidence>
<dbReference type="Proteomes" id="UP000093205">
    <property type="component" value="Chromosome"/>
</dbReference>
<dbReference type="KEGG" id="chw:A2J15_000015"/>
<keyword evidence="5" id="KW-1185">Reference proteome</keyword>
<evidence type="ECO:0000256" key="1">
    <source>
        <dbReference type="SAM" id="SignalP"/>
    </source>
</evidence>
<proteinExistence type="predicted"/>